<accession>A0A975QLX6</accession>
<name>A0A975QLX6_9ACTN</name>
<dbReference type="KEGG" id="nec:KGD82_11850"/>
<evidence type="ECO:0000313" key="2">
    <source>
        <dbReference type="EMBL" id="QVJ02854.1"/>
    </source>
</evidence>
<dbReference type="InterPro" id="IPR010982">
    <property type="entry name" value="Lambda_DNA-bd_dom_sf"/>
</dbReference>
<dbReference type="Pfam" id="PF13560">
    <property type="entry name" value="HTH_31"/>
    <property type="match status" value="1"/>
</dbReference>
<dbReference type="PROSITE" id="PS50943">
    <property type="entry name" value="HTH_CROC1"/>
    <property type="match status" value="1"/>
</dbReference>
<dbReference type="SMART" id="SM00530">
    <property type="entry name" value="HTH_XRE"/>
    <property type="match status" value="1"/>
</dbReference>
<protein>
    <submittedName>
        <fullName evidence="2">Helix-turn-helix domain-containing protein</fullName>
    </submittedName>
</protein>
<dbReference type="InterPro" id="IPR043917">
    <property type="entry name" value="DUF5753"/>
</dbReference>
<dbReference type="AlphaFoldDB" id="A0A975QLX6"/>
<dbReference type="Proteomes" id="UP000682416">
    <property type="component" value="Chromosome"/>
</dbReference>
<evidence type="ECO:0000259" key="1">
    <source>
        <dbReference type="PROSITE" id="PS50943"/>
    </source>
</evidence>
<dbReference type="EMBL" id="CP074402">
    <property type="protein sequence ID" value="QVJ02854.1"/>
    <property type="molecule type" value="Genomic_DNA"/>
</dbReference>
<dbReference type="InterPro" id="IPR001387">
    <property type="entry name" value="Cro/C1-type_HTH"/>
</dbReference>
<gene>
    <name evidence="2" type="ORF">KGD82_11850</name>
</gene>
<dbReference type="CDD" id="cd00093">
    <property type="entry name" value="HTH_XRE"/>
    <property type="match status" value="1"/>
</dbReference>
<keyword evidence="3" id="KW-1185">Reference proteome</keyword>
<feature type="domain" description="HTH cro/C1-type" evidence="1">
    <location>
        <begin position="2"/>
        <end position="56"/>
    </location>
</feature>
<dbReference type="Gene3D" id="1.10.260.40">
    <property type="entry name" value="lambda repressor-like DNA-binding domains"/>
    <property type="match status" value="1"/>
</dbReference>
<dbReference type="GO" id="GO:0003677">
    <property type="term" value="F:DNA binding"/>
    <property type="evidence" value="ECO:0007669"/>
    <property type="project" value="InterPro"/>
</dbReference>
<proteinExistence type="predicted"/>
<reference evidence="2" key="1">
    <citation type="submission" date="2021-05" db="EMBL/GenBank/DDBJ databases">
        <authorList>
            <person name="Kaiqin L."/>
            <person name="Jian G."/>
        </authorList>
    </citation>
    <scope>NUCLEOTIDE SEQUENCE</scope>
    <source>
        <strain evidence="2">HDS5</strain>
    </source>
</reference>
<evidence type="ECO:0000313" key="3">
    <source>
        <dbReference type="Proteomes" id="UP000682416"/>
    </source>
</evidence>
<organism evidence="2 3">
    <name type="scientific">Nocardiopsis eucommiae</name>
    <dbReference type="NCBI Taxonomy" id="2831970"/>
    <lineage>
        <taxon>Bacteria</taxon>
        <taxon>Bacillati</taxon>
        <taxon>Actinomycetota</taxon>
        <taxon>Actinomycetes</taxon>
        <taxon>Streptosporangiales</taxon>
        <taxon>Nocardiopsidaceae</taxon>
        <taxon>Nocardiopsis</taxon>
    </lineage>
</organism>
<dbReference type="SUPFAM" id="SSF47413">
    <property type="entry name" value="lambda repressor-like DNA-binding domains"/>
    <property type="match status" value="1"/>
</dbReference>
<dbReference type="Pfam" id="PF19054">
    <property type="entry name" value="DUF5753"/>
    <property type="match status" value="1"/>
</dbReference>
<sequence length="267" mass="29916">MLKELREQNGLKLTDTAEYLQRSFSAISKFESGALPVREPEVLALMDLYGVEGEQQRASLLRLSKEISRTGWWEKYSSEIADWFIDYMWLESRADRIRTFDITPVNGLVQTAAYAEALFRAANPHDSSAQIERGVELRMSRQAILEGENAVQLDIVMEEAALQRMVGGREVMKDQIRHLLACSERPNIGIRVVPFEAGALVSPDGGFRLIDMEDPFPLIAYSVNPAGGFYLESEEAGHLAALYDRLQGMSLSPEDSVAFIAALERNL</sequence>